<reference evidence="3" key="1">
    <citation type="submission" date="2017-02" db="UniProtKB">
        <authorList>
            <consortium name="WormBaseParasite"/>
        </authorList>
    </citation>
    <scope>IDENTIFICATION</scope>
</reference>
<gene>
    <name evidence="1" type="ORF">BTMF_LOCUS13324</name>
</gene>
<protein>
    <submittedName>
        <fullName evidence="1 3">Uncharacterized protein</fullName>
    </submittedName>
</protein>
<sequence>MMGYFFPGRNIDKEDQRNLDTNEELQNNQVAFFSFLK</sequence>
<evidence type="ECO:0000313" key="2">
    <source>
        <dbReference type="Proteomes" id="UP000280834"/>
    </source>
</evidence>
<organism evidence="3">
    <name type="scientific">Brugia timori</name>
    <dbReference type="NCBI Taxonomy" id="42155"/>
    <lineage>
        <taxon>Eukaryota</taxon>
        <taxon>Metazoa</taxon>
        <taxon>Ecdysozoa</taxon>
        <taxon>Nematoda</taxon>
        <taxon>Chromadorea</taxon>
        <taxon>Rhabditida</taxon>
        <taxon>Spirurina</taxon>
        <taxon>Spiruromorpha</taxon>
        <taxon>Filarioidea</taxon>
        <taxon>Onchocercidae</taxon>
        <taxon>Brugia</taxon>
    </lineage>
</organism>
<dbReference type="Proteomes" id="UP000280834">
    <property type="component" value="Unassembled WGS sequence"/>
</dbReference>
<dbReference type="EMBL" id="UZAG01019989">
    <property type="protein sequence ID" value="VDO45446.1"/>
    <property type="molecule type" value="Genomic_DNA"/>
</dbReference>
<proteinExistence type="predicted"/>
<reference evidence="1 2" key="2">
    <citation type="submission" date="2018-11" db="EMBL/GenBank/DDBJ databases">
        <authorList>
            <consortium name="Pathogen Informatics"/>
        </authorList>
    </citation>
    <scope>NUCLEOTIDE SEQUENCE [LARGE SCALE GENOMIC DNA]</scope>
</reference>
<evidence type="ECO:0000313" key="1">
    <source>
        <dbReference type="EMBL" id="VDO45446.1"/>
    </source>
</evidence>
<dbReference type="AlphaFoldDB" id="A0A0R3R5N7"/>
<name>A0A0R3R5N7_9BILA</name>
<keyword evidence="2" id="KW-1185">Reference proteome</keyword>
<evidence type="ECO:0000313" key="3">
    <source>
        <dbReference type="WBParaSite" id="BTMF_0001532701-mRNA-1"/>
    </source>
</evidence>
<accession>A0A0R3R5N7</accession>
<dbReference type="WBParaSite" id="BTMF_0001532701-mRNA-1">
    <property type="protein sequence ID" value="BTMF_0001532701-mRNA-1"/>
    <property type="gene ID" value="BTMF_0001532701"/>
</dbReference>